<dbReference type="EMBL" id="BMXE01000009">
    <property type="protein sequence ID" value="GHB45939.1"/>
    <property type="molecule type" value="Genomic_DNA"/>
</dbReference>
<keyword evidence="2" id="KW-1185">Reference proteome</keyword>
<organism evidence="1 2">
    <name type="scientific">Pseudovibrio japonicus</name>
    <dbReference type="NCBI Taxonomy" id="366534"/>
    <lineage>
        <taxon>Bacteria</taxon>
        <taxon>Pseudomonadati</taxon>
        <taxon>Pseudomonadota</taxon>
        <taxon>Alphaproteobacteria</taxon>
        <taxon>Hyphomicrobiales</taxon>
        <taxon>Stappiaceae</taxon>
        <taxon>Pseudovibrio</taxon>
    </lineage>
</organism>
<gene>
    <name evidence="1" type="ORF">GCM10007094_39050</name>
</gene>
<proteinExistence type="predicted"/>
<evidence type="ECO:0000313" key="2">
    <source>
        <dbReference type="Proteomes" id="UP000637980"/>
    </source>
</evidence>
<reference evidence="2" key="1">
    <citation type="journal article" date="2019" name="Int. J. Syst. Evol. Microbiol.">
        <title>The Global Catalogue of Microorganisms (GCM) 10K type strain sequencing project: providing services to taxonomists for standard genome sequencing and annotation.</title>
        <authorList>
            <consortium name="The Broad Institute Genomics Platform"/>
            <consortium name="The Broad Institute Genome Sequencing Center for Infectious Disease"/>
            <person name="Wu L."/>
            <person name="Ma J."/>
        </authorList>
    </citation>
    <scope>NUCLEOTIDE SEQUENCE [LARGE SCALE GENOMIC DNA]</scope>
    <source>
        <strain evidence="2">KCTC 12861</strain>
    </source>
</reference>
<dbReference type="Proteomes" id="UP000637980">
    <property type="component" value="Unassembled WGS sequence"/>
</dbReference>
<accession>A0ABQ3ELN3</accession>
<protein>
    <submittedName>
        <fullName evidence="1">Uncharacterized protein</fullName>
    </submittedName>
</protein>
<evidence type="ECO:0000313" key="1">
    <source>
        <dbReference type="EMBL" id="GHB45939.1"/>
    </source>
</evidence>
<comment type="caution">
    <text evidence="1">The sequence shown here is derived from an EMBL/GenBank/DDBJ whole genome shotgun (WGS) entry which is preliminary data.</text>
</comment>
<name>A0ABQ3ELN3_9HYPH</name>
<sequence length="61" mass="7066">MIRLLAHRKEIYAIKLLDILMILYIRTKAFELGIFLIDQLNTVEASLASLGTQNSNSFERR</sequence>